<dbReference type="Proteomes" id="UP000095286">
    <property type="component" value="Unplaced"/>
</dbReference>
<sequence length="269" mass="30650">MASLGMAFSIAYFYYNIHTQFRETSFMNKLGKYNGNKDEMANDIDDEYREHTTVVVNKTVHTKLMIGSSWLIKLGRYSASFARIGDADFEVVKFIDNSLTTQDGPVVLIIMKATSKDNLFEEFTFSLPSYAHYQLLATRIRGPIRNPVELHMKKSQVDLFVEAFEKELDKNERYKYSGDPPLELCFGCSEKGANVKINCLCERRPTEMYPGTAECTNCLCKPYWCSSCLAKIFMAKQEQAPTDWLFGKAPCPTCRGIFCILDVSRVVLS</sequence>
<accession>A0AC35TYL2</accession>
<protein>
    <submittedName>
        <fullName evidence="2">RING-type domain-containing protein</fullName>
    </submittedName>
</protein>
<reference evidence="2" key="1">
    <citation type="submission" date="2016-11" db="UniProtKB">
        <authorList>
            <consortium name="WormBaseParasite"/>
        </authorList>
    </citation>
    <scope>IDENTIFICATION</scope>
    <source>
        <strain evidence="2">KR3021</strain>
    </source>
</reference>
<organism evidence="1 2">
    <name type="scientific">Rhabditophanes sp. KR3021</name>
    <dbReference type="NCBI Taxonomy" id="114890"/>
    <lineage>
        <taxon>Eukaryota</taxon>
        <taxon>Metazoa</taxon>
        <taxon>Ecdysozoa</taxon>
        <taxon>Nematoda</taxon>
        <taxon>Chromadorea</taxon>
        <taxon>Rhabditida</taxon>
        <taxon>Tylenchina</taxon>
        <taxon>Panagrolaimomorpha</taxon>
        <taxon>Strongyloidoidea</taxon>
        <taxon>Alloionematidae</taxon>
        <taxon>Rhabditophanes</taxon>
    </lineage>
</organism>
<proteinExistence type="predicted"/>
<dbReference type="WBParaSite" id="RSKR_0000582600.1">
    <property type="protein sequence ID" value="RSKR_0000582600.1"/>
    <property type="gene ID" value="RSKR_0000582600"/>
</dbReference>
<evidence type="ECO:0000313" key="1">
    <source>
        <dbReference type="Proteomes" id="UP000095286"/>
    </source>
</evidence>
<name>A0AC35TYL2_9BILA</name>
<evidence type="ECO:0000313" key="2">
    <source>
        <dbReference type="WBParaSite" id="RSKR_0000582600.1"/>
    </source>
</evidence>